<protein>
    <recommendedName>
        <fullName evidence="8">Peptidase metallopeptidase domain-containing protein</fullName>
    </recommendedName>
</protein>
<dbReference type="InterPro" id="IPR024079">
    <property type="entry name" value="MetalloPept_cat_dom_sf"/>
</dbReference>
<keyword evidence="7" id="KW-0732">Signal</keyword>
<evidence type="ECO:0000259" key="8">
    <source>
        <dbReference type="SMART" id="SM00235"/>
    </source>
</evidence>
<keyword evidence="6" id="KW-0482">Metalloprotease</keyword>
<accession>A0ABP0XQ76</accession>
<gene>
    <name evidence="9" type="ORF">CITCOLO1_LOCUS453</name>
</gene>
<dbReference type="SMART" id="SM00235">
    <property type="entry name" value="ZnMc"/>
    <property type="match status" value="1"/>
</dbReference>
<keyword evidence="2" id="KW-0645">Protease</keyword>
<dbReference type="PANTHER" id="PTHR10201">
    <property type="entry name" value="MATRIX METALLOPROTEINASE"/>
    <property type="match status" value="1"/>
</dbReference>
<evidence type="ECO:0000256" key="2">
    <source>
        <dbReference type="ARBA" id="ARBA00022670"/>
    </source>
</evidence>
<keyword evidence="3" id="KW-0479">Metal-binding</keyword>
<dbReference type="Proteomes" id="UP001642487">
    <property type="component" value="Chromosome 1"/>
</dbReference>
<dbReference type="EMBL" id="OZ021735">
    <property type="protein sequence ID" value="CAK9308933.1"/>
    <property type="molecule type" value="Genomic_DNA"/>
</dbReference>
<comment type="similarity">
    <text evidence="1">Belongs to the peptidase M10A family. Matrix metalloproteinases (MMPs) subfamily.</text>
</comment>
<feature type="chain" id="PRO_5046376511" description="Peptidase metallopeptidase domain-containing protein" evidence="7">
    <location>
        <begin position="26"/>
        <end position="315"/>
    </location>
</feature>
<keyword evidence="5" id="KW-0862">Zinc</keyword>
<dbReference type="CDD" id="cd04278">
    <property type="entry name" value="ZnMc_MMP"/>
    <property type="match status" value="1"/>
</dbReference>
<dbReference type="InterPro" id="IPR006026">
    <property type="entry name" value="Peptidase_Metallo"/>
</dbReference>
<keyword evidence="10" id="KW-1185">Reference proteome</keyword>
<dbReference type="InterPro" id="IPR001818">
    <property type="entry name" value="Pept_M10_metallopeptidase"/>
</dbReference>
<dbReference type="SUPFAM" id="SSF55486">
    <property type="entry name" value="Metalloproteases ('zincins'), catalytic domain"/>
    <property type="match status" value="1"/>
</dbReference>
<dbReference type="InterPro" id="IPR033739">
    <property type="entry name" value="M10A_MMP"/>
</dbReference>
<feature type="domain" description="Peptidase metallopeptidase" evidence="8">
    <location>
        <begin position="158"/>
        <end position="313"/>
    </location>
</feature>
<sequence>MAFEGLSFFITFFFLLIILFPLISSSHPNTAHSHQLVFLNNLNGCKKGDKIEGIHQMKEYLQHFGYLNHVQNHSNSFNDDEFDEFLESAIKTYQLNYNLKATGALDATTLALMSKPRCGVADVIDGKTRMKSGKKVVNQHRKINGHFHTVSHYAFFEGNPKWPASKSHLTYGFLPGTPSEAVAPVGRAFTTWAANTHFSFSQASGYETADIKISFESGDHGDGHAFDGVGGVIAHAFSPTDGRLHFDAVEPWAVGAIADSFDVETVALHEIGHLLGLHHSSVEGAIMWPTIMGGATKGLHADDIAGIDALYTATS</sequence>
<dbReference type="InterPro" id="IPR002477">
    <property type="entry name" value="Peptidoglycan-bd-like"/>
</dbReference>
<organism evidence="9 10">
    <name type="scientific">Citrullus colocynthis</name>
    <name type="common">colocynth</name>
    <dbReference type="NCBI Taxonomy" id="252529"/>
    <lineage>
        <taxon>Eukaryota</taxon>
        <taxon>Viridiplantae</taxon>
        <taxon>Streptophyta</taxon>
        <taxon>Embryophyta</taxon>
        <taxon>Tracheophyta</taxon>
        <taxon>Spermatophyta</taxon>
        <taxon>Magnoliopsida</taxon>
        <taxon>eudicotyledons</taxon>
        <taxon>Gunneridae</taxon>
        <taxon>Pentapetalae</taxon>
        <taxon>rosids</taxon>
        <taxon>fabids</taxon>
        <taxon>Cucurbitales</taxon>
        <taxon>Cucurbitaceae</taxon>
        <taxon>Benincaseae</taxon>
        <taxon>Citrullus</taxon>
    </lineage>
</organism>
<evidence type="ECO:0000313" key="10">
    <source>
        <dbReference type="Proteomes" id="UP001642487"/>
    </source>
</evidence>
<evidence type="ECO:0000256" key="4">
    <source>
        <dbReference type="ARBA" id="ARBA00022801"/>
    </source>
</evidence>
<reference evidence="9 10" key="1">
    <citation type="submission" date="2024-03" db="EMBL/GenBank/DDBJ databases">
        <authorList>
            <person name="Gkanogiannis A."/>
            <person name="Becerra Lopez-Lavalle L."/>
        </authorList>
    </citation>
    <scope>NUCLEOTIDE SEQUENCE [LARGE SCALE GENOMIC DNA]</scope>
</reference>
<proteinExistence type="inferred from homology"/>
<dbReference type="Pfam" id="PF00413">
    <property type="entry name" value="Peptidase_M10"/>
    <property type="match status" value="1"/>
</dbReference>
<name>A0ABP0XQ76_9ROSI</name>
<dbReference type="PANTHER" id="PTHR10201:SF213">
    <property type="entry name" value="METALLOENDOPROTEINASE 2-MMP-LIKE"/>
    <property type="match status" value="1"/>
</dbReference>
<keyword evidence="4" id="KW-0378">Hydrolase</keyword>
<dbReference type="Pfam" id="PF01471">
    <property type="entry name" value="PG_binding_1"/>
    <property type="match status" value="1"/>
</dbReference>
<evidence type="ECO:0000256" key="1">
    <source>
        <dbReference type="ARBA" id="ARBA00009614"/>
    </source>
</evidence>
<dbReference type="PRINTS" id="PR00138">
    <property type="entry name" value="MATRIXIN"/>
</dbReference>
<dbReference type="SUPFAM" id="SSF47090">
    <property type="entry name" value="PGBD-like"/>
    <property type="match status" value="1"/>
</dbReference>
<evidence type="ECO:0000256" key="3">
    <source>
        <dbReference type="ARBA" id="ARBA00022723"/>
    </source>
</evidence>
<feature type="signal peptide" evidence="7">
    <location>
        <begin position="1"/>
        <end position="25"/>
    </location>
</feature>
<dbReference type="InterPro" id="IPR036365">
    <property type="entry name" value="PGBD-like_sf"/>
</dbReference>
<evidence type="ECO:0000313" key="9">
    <source>
        <dbReference type="EMBL" id="CAK9308933.1"/>
    </source>
</evidence>
<dbReference type="InterPro" id="IPR021190">
    <property type="entry name" value="Pept_M10A"/>
</dbReference>
<evidence type="ECO:0000256" key="6">
    <source>
        <dbReference type="ARBA" id="ARBA00023049"/>
    </source>
</evidence>
<dbReference type="Gene3D" id="3.40.390.10">
    <property type="entry name" value="Collagenase (Catalytic Domain)"/>
    <property type="match status" value="1"/>
</dbReference>
<evidence type="ECO:0000256" key="7">
    <source>
        <dbReference type="SAM" id="SignalP"/>
    </source>
</evidence>
<evidence type="ECO:0000256" key="5">
    <source>
        <dbReference type="ARBA" id="ARBA00022833"/>
    </source>
</evidence>